<comment type="caution">
    <text evidence="1">The sequence shown here is derived from an EMBL/GenBank/DDBJ whole genome shotgun (WGS) entry which is preliminary data.</text>
</comment>
<accession>A0ACB9M487</accession>
<gene>
    <name evidence="1" type="ORF">MLD38_032578</name>
</gene>
<reference evidence="2" key="1">
    <citation type="journal article" date="2023" name="Front. Plant Sci.">
        <title>Chromosomal-level genome assembly of Melastoma candidum provides insights into trichome evolution.</title>
        <authorList>
            <person name="Zhong Y."/>
            <person name="Wu W."/>
            <person name="Sun C."/>
            <person name="Zou P."/>
            <person name="Liu Y."/>
            <person name="Dai S."/>
            <person name="Zhou R."/>
        </authorList>
    </citation>
    <scope>NUCLEOTIDE SEQUENCE [LARGE SCALE GENOMIC DNA]</scope>
</reference>
<sequence length="460" mass="52649">MELRLVEYFADEFNKQLGDGIDVRKFPKAMAKLKKQIKRMKEILSANTVAPISVELLYGDHDFRSTISCEKFEELCKDLWEKSVSPIKEVLERSGLKKDAVHAVELIGGATRVAKLQAKFQEYLRRKELEKHLDADEALVLGAALYAANLNNGFKLNRRLGVVQFEGSDLAEDDSKRQSLAPRMKKLPSKSIVHNKNFEVSLAYESEDLLPPSVLSPVFARYSVSGLADAAEKYSSRNLSSPLKANLHFSLDQDYADPVTEKKLKKRTFRIPLKITEKPRGPGIPLSKESFLESKLKLEALDEEAERRTAELKNNLEGYIYDTKEKIETSEEFEKISSNEERESFIIKLDEVLHRNGFTLMEKKLATAFEEYLTSLKATGDPLFFRELQDRPEAVAQARKYLGQLREVPNWSESKILRLKRVMLNQPLNTLKRLLRMKVRKIGRKTEDRPRAAMTLNLIG</sequence>
<proteinExistence type="predicted"/>
<dbReference type="EMBL" id="CM042889">
    <property type="protein sequence ID" value="KAI4318925.1"/>
    <property type="molecule type" value="Genomic_DNA"/>
</dbReference>
<evidence type="ECO:0000313" key="2">
    <source>
        <dbReference type="Proteomes" id="UP001057402"/>
    </source>
</evidence>
<name>A0ACB9M487_9MYRT</name>
<evidence type="ECO:0000313" key="1">
    <source>
        <dbReference type="EMBL" id="KAI4318925.1"/>
    </source>
</evidence>
<keyword evidence="2" id="KW-1185">Reference proteome</keyword>
<protein>
    <submittedName>
        <fullName evidence="1">Uncharacterized protein</fullName>
    </submittedName>
</protein>
<organism evidence="1 2">
    <name type="scientific">Melastoma candidum</name>
    <dbReference type="NCBI Taxonomy" id="119954"/>
    <lineage>
        <taxon>Eukaryota</taxon>
        <taxon>Viridiplantae</taxon>
        <taxon>Streptophyta</taxon>
        <taxon>Embryophyta</taxon>
        <taxon>Tracheophyta</taxon>
        <taxon>Spermatophyta</taxon>
        <taxon>Magnoliopsida</taxon>
        <taxon>eudicotyledons</taxon>
        <taxon>Gunneridae</taxon>
        <taxon>Pentapetalae</taxon>
        <taxon>rosids</taxon>
        <taxon>malvids</taxon>
        <taxon>Myrtales</taxon>
        <taxon>Melastomataceae</taxon>
        <taxon>Melastomatoideae</taxon>
        <taxon>Melastomateae</taxon>
        <taxon>Melastoma</taxon>
    </lineage>
</organism>
<dbReference type="Proteomes" id="UP001057402">
    <property type="component" value="Chromosome 10"/>
</dbReference>